<feature type="compositionally biased region" description="Polar residues" evidence="1">
    <location>
        <begin position="73"/>
        <end position="85"/>
    </location>
</feature>
<reference evidence="2 3" key="1">
    <citation type="submission" date="2021-06" db="EMBL/GenBank/DDBJ databases">
        <title>Caerostris extrusa draft genome.</title>
        <authorList>
            <person name="Kono N."/>
            <person name="Arakawa K."/>
        </authorList>
    </citation>
    <scope>NUCLEOTIDE SEQUENCE [LARGE SCALE GENOMIC DNA]</scope>
</reference>
<dbReference type="EMBL" id="BPLR01008416">
    <property type="protein sequence ID" value="GIY24501.1"/>
    <property type="molecule type" value="Genomic_DNA"/>
</dbReference>
<evidence type="ECO:0000313" key="3">
    <source>
        <dbReference type="Proteomes" id="UP001054945"/>
    </source>
</evidence>
<protein>
    <submittedName>
        <fullName evidence="2">Uncharacterized protein</fullName>
    </submittedName>
</protein>
<comment type="caution">
    <text evidence="2">The sequence shown here is derived from an EMBL/GenBank/DDBJ whole genome shotgun (WGS) entry which is preliminary data.</text>
</comment>
<name>A0AAV4RUJ0_CAEEX</name>
<gene>
    <name evidence="2" type="ORF">CEXT_384731</name>
</gene>
<evidence type="ECO:0000256" key="1">
    <source>
        <dbReference type="SAM" id="MobiDB-lite"/>
    </source>
</evidence>
<proteinExistence type="predicted"/>
<sequence>MFHLYIKPFEGCYQCKMSLKIHDVPIDFHSRQENDPSVSFHSGEPFSPRRMLTKVSREGVQEMNRKRAETKQNTKSTTELNKNRK</sequence>
<feature type="region of interest" description="Disordered" evidence="1">
    <location>
        <begin position="59"/>
        <end position="85"/>
    </location>
</feature>
<evidence type="ECO:0000313" key="2">
    <source>
        <dbReference type="EMBL" id="GIY24501.1"/>
    </source>
</evidence>
<organism evidence="2 3">
    <name type="scientific">Caerostris extrusa</name>
    <name type="common">Bark spider</name>
    <name type="synonym">Caerostris bankana</name>
    <dbReference type="NCBI Taxonomy" id="172846"/>
    <lineage>
        <taxon>Eukaryota</taxon>
        <taxon>Metazoa</taxon>
        <taxon>Ecdysozoa</taxon>
        <taxon>Arthropoda</taxon>
        <taxon>Chelicerata</taxon>
        <taxon>Arachnida</taxon>
        <taxon>Araneae</taxon>
        <taxon>Araneomorphae</taxon>
        <taxon>Entelegynae</taxon>
        <taxon>Araneoidea</taxon>
        <taxon>Araneidae</taxon>
        <taxon>Caerostris</taxon>
    </lineage>
</organism>
<dbReference type="AlphaFoldDB" id="A0AAV4RUJ0"/>
<dbReference type="Proteomes" id="UP001054945">
    <property type="component" value="Unassembled WGS sequence"/>
</dbReference>
<accession>A0AAV4RUJ0</accession>
<keyword evidence="3" id="KW-1185">Reference proteome</keyword>
<feature type="compositionally biased region" description="Basic and acidic residues" evidence="1">
    <location>
        <begin position="59"/>
        <end position="72"/>
    </location>
</feature>